<dbReference type="EMBL" id="JACXVP010000010">
    <property type="protein sequence ID" value="KAG5581867.1"/>
    <property type="molecule type" value="Genomic_DNA"/>
</dbReference>
<reference evidence="1 2" key="1">
    <citation type="submission" date="2020-09" db="EMBL/GenBank/DDBJ databases">
        <title>De no assembly of potato wild relative species, Solanum commersonii.</title>
        <authorList>
            <person name="Cho K."/>
        </authorList>
    </citation>
    <scope>NUCLEOTIDE SEQUENCE [LARGE SCALE GENOMIC DNA]</scope>
    <source>
        <strain evidence="1">LZ3.2</strain>
        <tissue evidence="1">Leaf</tissue>
    </source>
</reference>
<dbReference type="OrthoDB" id="1936407at2759"/>
<sequence length="69" mass="8161">MKKFADKHWTELEFSEGDWVFVKLKPYRQNSVHFVVEESLLSARPPDLAAPKKEYRAEAKYMCLEARNT</sequence>
<name>A0A9J5X189_SOLCO</name>
<proteinExistence type="predicted"/>
<organism evidence="1 2">
    <name type="scientific">Solanum commersonii</name>
    <name type="common">Commerson's wild potato</name>
    <name type="synonym">Commerson's nightshade</name>
    <dbReference type="NCBI Taxonomy" id="4109"/>
    <lineage>
        <taxon>Eukaryota</taxon>
        <taxon>Viridiplantae</taxon>
        <taxon>Streptophyta</taxon>
        <taxon>Embryophyta</taxon>
        <taxon>Tracheophyta</taxon>
        <taxon>Spermatophyta</taxon>
        <taxon>Magnoliopsida</taxon>
        <taxon>eudicotyledons</taxon>
        <taxon>Gunneridae</taxon>
        <taxon>Pentapetalae</taxon>
        <taxon>asterids</taxon>
        <taxon>lamiids</taxon>
        <taxon>Solanales</taxon>
        <taxon>Solanaceae</taxon>
        <taxon>Solanoideae</taxon>
        <taxon>Solaneae</taxon>
        <taxon>Solanum</taxon>
    </lineage>
</organism>
<dbReference type="AlphaFoldDB" id="A0A9J5X189"/>
<comment type="caution">
    <text evidence="1">The sequence shown here is derived from an EMBL/GenBank/DDBJ whole genome shotgun (WGS) entry which is preliminary data.</text>
</comment>
<evidence type="ECO:0000313" key="1">
    <source>
        <dbReference type="EMBL" id="KAG5581867.1"/>
    </source>
</evidence>
<dbReference type="Proteomes" id="UP000824120">
    <property type="component" value="Chromosome 10"/>
</dbReference>
<evidence type="ECO:0000313" key="2">
    <source>
        <dbReference type="Proteomes" id="UP000824120"/>
    </source>
</evidence>
<protein>
    <submittedName>
        <fullName evidence="1">Uncharacterized protein</fullName>
    </submittedName>
</protein>
<keyword evidence="2" id="KW-1185">Reference proteome</keyword>
<accession>A0A9J5X189</accession>
<gene>
    <name evidence="1" type="ORF">H5410_052494</name>
</gene>